<gene>
    <name evidence="4" type="ORF">QOZ99_003587</name>
</gene>
<dbReference type="Proteomes" id="UP001235094">
    <property type="component" value="Unassembled WGS sequence"/>
</dbReference>
<sequence length="210" mass="22925">MSETETIGATPARPGDAGKRPSGRLRRAMRSALWVLVVLAVAGGGFLGIEQLIGNFHTVVAGELYRSAQISADQLADAKARYGIRTVINLRGPSTRDWYVDEVRESERLGLNHVDFKLSAEQELTPGQVEELVAVMREAPKPILVHCKGGADRTGLASALYVAAIARQSEAAAEWQLSPYYGHFSIPLFPSWAMDQSFERAEPWLGFKGS</sequence>
<protein>
    <submittedName>
        <fullName evidence="4">Protein tyrosine/serine phosphatase</fullName>
    </submittedName>
</protein>
<name>A0ABU0LVI6_9HYPH</name>
<evidence type="ECO:0000256" key="2">
    <source>
        <dbReference type="SAM" id="Phobius"/>
    </source>
</evidence>
<dbReference type="Gene3D" id="3.90.190.10">
    <property type="entry name" value="Protein tyrosine phosphatase superfamily"/>
    <property type="match status" value="1"/>
</dbReference>
<dbReference type="PROSITE" id="PS00383">
    <property type="entry name" value="TYR_PHOSPHATASE_1"/>
    <property type="match status" value="1"/>
</dbReference>
<feature type="domain" description="Tyrosine specific protein phosphatases" evidence="3">
    <location>
        <begin position="129"/>
        <end position="162"/>
    </location>
</feature>
<evidence type="ECO:0000259" key="3">
    <source>
        <dbReference type="PROSITE" id="PS50056"/>
    </source>
</evidence>
<keyword evidence="2" id="KW-0472">Membrane</keyword>
<keyword evidence="5" id="KW-1185">Reference proteome</keyword>
<dbReference type="PROSITE" id="PS50056">
    <property type="entry name" value="TYR_PHOSPHATASE_2"/>
    <property type="match status" value="1"/>
</dbReference>
<organism evidence="4 5">
    <name type="scientific">Ancylobacter amanitiformis</name>
    <dbReference type="NCBI Taxonomy" id="217069"/>
    <lineage>
        <taxon>Bacteria</taxon>
        <taxon>Pseudomonadati</taxon>
        <taxon>Pseudomonadota</taxon>
        <taxon>Alphaproteobacteria</taxon>
        <taxon>Hyphomicrobiales</taxon>
        <taxon>Xanthobacteraceae</taxon>
        <taxon>Ancylobacter</taxon>
    </lineage>
</organism>
<dbReference type="InterPro" id="IPR016130">
    <property type="entry name" value="Tyr_Pase_AS"/>
</dbReference>
<feature type="region of interest" description="Disordered" evidence="1">
    <location>
        <begin position="1"/>
        <end position="22"/>
    </location>
</feature>
<dbReference type="EMBL" id="JAUSVR010000015">
    <property type="protein sequence ID" value="MDQ0512675.1"/>
    <property type="molecule type" value="Genomic_DNA"/>
</dbReference>
<keyword evidence="2" id="KW-1133">Transmembrane helix</keyword>
<feature type="transmembrane region" description="Helical" evidence="2">
    <location>
        <begin position="32"/>
        <end position="49"/>
    </location>
</feature>
<keyword evidence="2" id="KW-0812">Transmembrane</keyword>
<dbReference type="InterPro" id="IPR000387">
    <property type="entry name" value="Tyr_Pase_dom"/>
</dbReference>
<evidence type="ECO:0000313" key="4">
    <source>
        <dbReference type="EMBL" id="MDQ0512675.1"/>
    </source>
</evidence>
<dbReference type="SUPFAM" id="SSF52799">
    <property type="entry name" value="(Phosphotyrosine protein) phosphatases II"/>
    <property type="match status" value="1"/>
</dbReference>
<dbReference type="CDD" id="cd14529">
    <property type="entry name" value="TpbA-like"/>
    <property type="match status" value="1"/>
</dbReference>
<evidence type="ECO:0000256" key="1">
    <source>
        <dbReference type="SAM" id="MobiDB-lite"/>
    </source>
</evidence>
<proteinExistence type="predicted"/>
<dbReference type="InterPro" id="IPR029021">
    <property type="entry name" value="Prot-tyrosine_phosphatase-like"/>
</dbReference>
<reference evidence="4 5" key="1">
    <citation type="submission" date="2023-07" db="EMBL/GenBank/DDBJ databases">
        <title>Genomic Encyclopedia of Type Strains, Phase IV (KMG-IV): sequencing the most valuable type-strain genomes for metagenomic binning, comparative biology and taxonomic classification.</title>
        <authorList>
            <person name="Goeker M."/>
        </authorList>
    </citation>
    <scope>NUCLEOTIDE SEQUENCE [LARGE SCALE GENOMIC DNA]</scope>
    <source>
        <strain evidence="4 5">DSM 15561</strain>
    </source>
</reference>
<comment type="caution">
    <text evidence="4">The sequence shown here is derived from an EMBL/GenBank/DDBJ whole genome shotgun (WGS) entry which is preliminary data.</text>
</comment>
<dbReference type="Pfam" id="PF22741">
    <property type="entry name" value="PTP-NADK"/>
    <property type="match status" value="1"/>
</dbReference>
<accession>A0ABU0LVI6</accession>
<dbReference type="InterPro" id="IPR055214">
    <property type="entry name" value="PTP-NADK"/>
</dbReference>
<evidence type="ECO:0000313" key="5">
    <source>
        <dbReference type="Proteomes" id="UP001235094"/>
    </source>
</evidence>